<keyword evidence="2" id="KW-1185">Reference proteome</keyword>
<comment type="caution">
    <text evidence="1">The sequence shown here is derived from an EMBL/GenBank/DDBJ whole genome shotgun (WGS) entry which is preliminary data.</text>
</comment>
<dbReference type="Gene3D" id="3.40.50.1820">
    <property type="entry name" value="alpha/beta hydrolase"/>
    <property type="match status" value="1"/>
</dbReference>
<accession>A0A916U465</accession>
<name>A0A916U465_9BURK</name>
<evidence type="ECO:0000313" key="2">
    <source>
        <dbReference type="Proteomes" id="UP000637423"/>
    </source>
</evidence>
<organism evidence="1 2">
    <name type="scientific">Undibacterium terreum</name>
    <dbReference type="NCBI Taxonomy" id="1224302"/>
    <lineage>
        <taxon>Bacteria</taxon>
        <taxon>Pseudomonadati</taxon>
        <taxon>Pseudomonadota</taxon>
        <taxon>Betaproteobacteria</taxon>
        <taxon>Burkholderiales</taxon>
        <taxon>Oxalobacteraceae</taxon>
        <taxon>Undibacterium</taxon>
    </lineage>
</organism>
<proteinExistence type="predicted"/>
<protein>
    <recommendedName>
        <fullName evidence="3">Dienelactone hydrolase domain-containing protein</fullName>
    </recommendedName>
</protein>
<gene>
    <name evidence="1" type="ORF">GCM10011396_02330</name>
</gene>
<dbReference type="InterPro" id="IPR029058">
    <property type="entry name" value="AB_hydrolase_fold"/>
</dbReference>
<evidence type="ECO:0008006" key="3">
    <source>
        <dbReference type="Google" id="ProtNLM"/>
    </source>
</evidence>
<dbReference type="EMBL" id="BMED01000001">
    <property type="protein sequence ID" value="GGC58961.1"/>
    <property type="molecule type" value="Genomic_DNA"/>
</dbReference>
<dbReference type="SUPFAM" id="SSF53474">
    <property type="entry name" value="alpha/beta-Hydrolases"/>
    <property type="match status" value="1"/>
</dbReference>
<evidence type="ECO:0000313" key="1">
    <source>
        <dbReference type="EMBL" id="GGC58961.1"/>
    </source>
</evidence>
<dbReference type="RefSeq" id="WP_188564165.1">
    <property type="nucleotide sequence ID" value="NZ_BMED01000001.1"/>
</dbReference>
<dbReference type="Proteomes" id="UP000637423">
    <property type="component" value="Unassembled WGS sequence"/>
</dbReference>
<sequence>MTVLIATDVFGITPAVHSLARSLGRKCRLVSPFSDIASAFYSEQKAYQAFLAEGGVARYAEKIQHLLKEQGSHIHFAIGFSAGASALWLGSTSPVFRHLQMMSLFYGSRIRDYTDIQPVCPSRLIFAEKEAAFEPGLLAAELKDKGHTVELVKNTAHGFMNPYSGGFCVKSQARYLAELSQMLDTEEASHGELA</sequence>
<dbReference type="AlphaFoldDB" id="A0A916U465"/>
<reference evidence="1" key="2">
    <citation type="submission" date="2020-09" db="EMBL/GenBank/DDBJ databases">
        <authorList>
            <person name="Sun Q."/>
            <person name="Zhou Y."/>
        </authorList>
    </citation>
    <scope>NUCLEOTIDE SEQUENCE</scope>
    <source>
        <strain evidence="1">CGMCC 1.10998</strain>
    </source>
</reference>
<reference evidence="1" key="1">
    <citation type="journal article" date="2014" name="Int. J. Syst. Evol. Microbiol.">
        <title>Complete genome sequence of Corynebacterium casei LMG S-19264T (=DSM 44701T), isolated from a smear-ripened cheese.</title>
        <authorList>
            <consortium name="US DOE Joint Genome Institute (JGI-PGF)"/>
            <person name="Walter F."/>
            <person name="Albersmeier A."/>
            <person name="Kalinowski J."/>
            <person name="Ruckert C."/>
        </authorList>
    </citation>
    <scope>NUCLEOTIDE SEQUENCE</scope>
    <source>
        <strain evidence="1">CGMCC 1.10998</strain>
    </source>
</reference>